<dbReference type="CDD" id="cd01127">
    <property type="entry name" value="TrwB_TraG_TraD_VirD4"/>
    <property type="match status" value="1"/>
</dbReference>
<dbReference type="PANTHER" id="PTHR37937">
    <property type="entry name" value="CONJUGATIVE TRANSFER: DNA TRANSPORT"/>
    <property type="match status" value="1"/>
</dbReference>
<dbReference type="RefSeq" id="WP_197551040.1">
    <property type="nucleotide sequence ID" value="NZ_CP063213.1"/>
</dbReference>
<keyword evidence="5 6" id="KW-0472">Membrane</keyword>
<dbReference type="Pfam" id="PF12696">
    <property type="entry name" value="TraG-D_C"/>
    <property type="match status" value="1"/>
</dbReference>
<organism evidence="8 9">
    <name type="scientific">Trueperella pecoris</name>
    <dbReference type="NCBI Taxonomy" id="2733571"/>
    <lineage>
        <taxon>Bacteria</taxon>
        <taxon>Bacillati</taxon>
        <taxon>Actinomycetota</taxon>
        <taxon>Actinomycetes</taxon>
        <taxon>Actinomycetales</taxon>
        <taxon>Actinomycetaceae</taxon>
        <taxon>Trueperella</taxon>
    </lineage>
</organism>
<keyword evidence="3 6" id="KW-0812">Transmembrane</keyword>
<dbReference type="InterPro" id="IPR032689">
    <property type="entry name" value="TraG-D_C"/>
</dbReference>
<protein>
    <submittedName>
        <fullName evidence="8">Type IV secretory system conjugative DNA transfer family protein</fullName>
    </submittedName>
</protein>
<keyword evidence="2" id="KW-1003">Cell membrane</keyword>
<sequence length="570" mass="61404">MKTMDPSDRAMLIGALILIGVLGMIDVAVHVGLAFTGQSATWNPFRLIIGLSTGQITMSDKGWIITGVVVGVIVLVIVIATMYRAVVTSPRVRGDERGRLTGAKAASGEVRTKAVEDKARQFGIDNVKTHGGFPLGRAIPDGGIIRGDWESVGTLLAGPRTGKTAAFAIPWVISSPGAVLATSNKRDLVDSTALVRSQRTGQKVWIFDPTKIRKHDAQCWWNPLTYLTSNGFDGSVVSRSRILSSALGDAGRAAGGQNSRYDGFWDGGGDQIRAALLAAAALGGHTMKEVHTWASLEVDETPVEILTAHGLDAVAASLRGMMNLPPDTKGGMWASARMGLSWIEDPGMDQWYMPGSSRDEFDPVSFVRSRETLYSMSKDTSDVTPLVSALTIVTCMAAEAYAESQGGRMPTPMMVVLDEAANVCPWRDLPKLYSHFGSKGICLQTILQSWSQGADVWGETGMKKLWSASNTAIYAGGIKETGALDSISKLLGTYYEDQISYSSGSGSRSRSVTKQARERPIATVDELASLPQWRAWLFASKSRPVLMELEPWFRSADKDDIQQSLATYGG</sequence>
<dbReference type="Proteomes" id="UP000595053">
    <property type="component" value="Chromosome"/>
</dbReference>
<evidence type="ECO:0000256" key="5">
    <source>
        <dbReference type="ARBA" id="ARBA00023136"/>
    </source>
</evidence>
<evidence type="ECO:0000256" key="2">
    <source>
        <dbReference type="ARBA" id="ARBA00022475"/>
    </source>
</evidence>
<keyword evidence="4 6" id="KW-1133">Transmembrane helix</keyword>
<evidence type="ECO:0000256" key="4">
    <source>
        <dbReference type="ARBA" id="ARBA00022989"/>
    </source>
</evidence>
<feature type="transmembrane region" description="Helical" evidence="6">
    <location>
        <begin position="62"/>
        <end position="83"/>
    </location>
</feature>
<dbReference type="EMBL" id="CP063213">
    <property type="protein sequence ID" value="QOR45468.1"/>
    <property type="molecule type" value="Genomic_DNA"/>
</dbReference>
<keyword evidence="9" id="KW-1185">Reference proteome</keyword>
<feature type="domain" description="TraD/TraG TraM recognition site" evidence="7">
    <location>
        <begin position="412"/>
        <end position="532"/>
    </location>
</feature>
<dbReference type="AlphaFoldDB" id="A0A7M1QU82"/>
<dbReference type="Gene3D" id="3.40.50.300">
    <property type="entry name" value="P-loop containing nucleotide triphosphate hydrolases"/>
    <property type="match status" value="1"/>
</dbReference>
<accession>A0A7M1QU82</accession>
<gene>
    <name evidence="8" type="ORF">INS88_09450</name>
</gene>
<dbReference type="SUPFAM" id="SSF52540">
    <property type="entry name" value="P-loop containing nucleoside triphosphate hydrolases"/>
    <property type="match status" value="1"/>
</dbReference>
<dbReference type="InterPro" id="IPR027417">
    <property type="entry name" value="P-loop_NTPase"/>
</dbReference>
<evidence type="ECO:0000313" key="9">
    <source>
        <dbReference type="Proteomes" id="UP000595053"/>
    </source>
</evidence>
<evidence type="ECO:0000256" key="3">
    <source>
        <dbReference type="ARBA" id="ARBA00022692"/>
    </source>
</evidence>
<dbReference type="PANTHER" id="PTHR37937:SF1">
    <property type="entry name" value="CONJUGATIVE TRANSFER: DNA TRANSPORT"/>
    <property type="match status" value="1"/>
</dbReference>
<dbReference type="InterPro" id="IPR051539">
    <property type="entry name" value="T4SS-coupling_protein"/>
</dbReference>
<reference evidence="8 9" key="1">
    <citation type="submission" date="2020-10" db="EMBL/GenBank/DDBJ databases">
        <title>Trueperella pecoris sp. nov. isolated from bovine and porcine specimens.</title>
        <authorList>
            <person name="Schoenecker L."/>
            <person name="Schnydrig P."/>
            <person name="Brodard I."/>
            <person name="Thomann A."/>
            <person name="Hemphill A."/>
            <person name="Rodriguez-Campos S."/>
            <person name="Perreten V."/>
            <person name="Jores J."/>
            <person name="Kittl S."/>
        </authorList>
    </citation>
    <scope>NUCLEOTIDE SEQUENCE [LARGE SCALE GENOMIC DNA]</scope>
    <source>
        <strain evidence="8 9">15A0121</strain>
    </source>
</reference>
<evidence type="ECO:0000313" key="8">
    <source>
        <dbReference type="EMBL" id="QOR45468.1"/>
    </source>
</evidence>
<name>A0A7M1QU82_9ACTO</name>
<proteinExistence type="predicted"/>
<evidence type="ECO:0000256" key="6">
    <source>
        <dbReference type="SAM" id="Phobius"/>
    </source>
</evidence>
<comment type="subcellular location">
    <subcellularLocation>
        <location evidence="1">Cell membrane</location>
        <topology evidence="1">Multi-pass membrane protein</topology>
    </subcellularLocation>
</comment>
<evidence type="ECO:0000259" key="7">
    <source>
        <dbReference type="Pfam" id="PF12696"/>
    </source>
</evidence>
<evidence type="ECO:0000256" key="1">
    <source>
        <dbReference type="ARBA" id="ARBA00004651"/>
    </source>
</evidence>
<dbReference type="GO" id="GO:0005886">
    <property type="term" value="C:plasma membrane"/>
    <property type="evidence" value="ECO:0007669"/>
    <property type="project" value="UniProtKB-SubCell"/>
</dbReference>
<feature type="transmembrane region" description="Helical" evidence="6">
    <location>
        <begin position="12"/>
        <end position="35"/>
    </location>
</feature>